<name>A0ABN2VRJ9_9ACTN</name>
<dbReference type="EMBL" id="BAAAPY010000001">
    <property type="protein sequence ID" value="GAA2069378.1"/>
    <property type="molecule type" value="Genomic_DNA"/>
</dbReference>
<dbReference type="RefSeq" id="WP_344323276.1">
    <property type="nucleotide sequence ID" value="NZ_BAAAPY010000001.1"/>
</dbReference>
<keyword evidence="2" id="KW-1185">Reference proteome</keyword>
<evidence type="ECO:0008006" key="3">
    <source>
        <dbReference type="Google" id="ProtNLM"/>
    </source>
</evidence>
<evidence type="ECO:0000313" key="1">
    <source>
        <dbReference type="EMBL" id="GAA2069378.1"/>
    </source>
</evidence>
<dbReference type="Gene3D" id="3.40.50.1820">
    <property type="entry name" value="alpha/beta hydrolase"/>
    <property type="match status" value="1"/>
</dbReference>
<accession>A0ABN2VRJ9</accession>
<protein>
    <recommendedName>
        <fullName evidence="3">Alpha/beta hydrolase</fullName>
    </recommendedName>
</protein>
<organism evidence="1 2">
    <name type="scientific">Aeromicrobium halocynthiae</name>
    <dbReference type="NCBI Taxonomy" id="560557"/>
    <lineage>
        <taxon>Bacteria</taxon>
        <taxon>Bacillati</taxon>
        <taxon>Actinomycetota</taxon>
        <taxon>Actinomycetes</taxon>
        <taxon>Propionibacteriales</taxon>
        <taxon>Nocardioidaceae</taxon>
        <taxon>Aeromicrobium</taxon>
    </lineage>
</organism>
<reference evidence="1 2" key="1">
    <citation type="journal article" date="2019" name="Int. J. Syst. Evol. Microbiol.">
        <title>The Global Catalogue of Microorganisms (GCM) 10K type strain sequencing project: providing services to taxonomists for standard genome sequencing and annotation.</title>
        <authorList>
            <consortium name="The Broad Institute Genomics Platform"/>
            <consortium name="The Broad Institute Genome Sequencing Center for Infectious Disease"/>
            <person name="Wu L."/>
            <person name="Ma J."/>
        </authorList>
    </citation>
    <scope>NUCLEOTIDE SEQUENCE [LARGE SCALE GENOMIC DNA]</scope>
    <source>
        <strain evidence="1 2">JCM 15749</strain>
    </source>
</reference>
<proteinExistence type="predicted"/>
<gene>
    <name evidence="1" type="ORF">GCM10009821_02210</name>
</gene>
<sequence>MLSPHVVVSAAMAVPSGYYRPLVESFAAHGWRAQARSEEPERPVVLLGHSLGGQLGALVQARDDGADALVTIGAGVPWFRVHPWAGLPVPERSIDAYVDLFLDPDLTSRWTYRRAEAPVGGSTDHVAWFRRPEAVVEHVIDWWDSVVPRQVAGGGVTDRPAT</sequence>
<evidence type="ECO:0000313" key="2">
    <source>
        <dbReference type="Proteomes" id="UP001501480"/>
    </source>
</evidence>
<dbReference type="Proteomes" id="UP001501480">
    <property type="component" value="Unassembled WGS sequence"/>
</dbReference>
<comment type="caution">
    <text evidence="1">The sequence shown here is derived from an EMBL/GenBank/DDBJ whole genome shotgun (WGS) entry which is preliminary data.</text>
</comment>
<dbReference type="SUPFAM" id="SSF53474">
    <property type="entry name" value="alpha/beta-Hydrolases"/>
    <property type="match status" value="1"/>
</dbReference>
<dbReference type="InterPro" id="IPR029058">
    <property type="entry name" value="AB_hydrolase_fold"/>
</dbReference>